<evidence type="ECO:0000313" key="3">
    <source>
        <dbReference type="Proteomes" id="UP001430377"/>
    </source>
</evidence>
<feature type="transmembrane region" description="Helical" evidence="1">
    <location>
        <begin position="147"/>
        <end position="165"/>
    </location>
</feature>
<dbReference type="AlphaFoldDB" id="A0AAW4PTJ6"/>
<reference evidence="2 3" key="1">
    <citation type="submission" date="2021-06" db="EMBL/GenBank/DDBJ databases">
        <title>Halomicroarcula sp. a new haloarchaeum isolated from saline soil.</title>
        <authorList>
            <person name="Duran-Viseras A."/>
            <person name="Sanchez-Porro C."/>
            <person name="Ventosa A."/>
        </authorList>
    </citation>
    <scope>NUCLEOTIDE SEQUENCE [LARGE SCALE GENOMIC DNA]</scope>
    <source>
        <strain evidence="2 3">F13</strain>
    </source>
</reference>
<keyword evidence="1" id="KW-1133">Transmembrane helix</keyword>
<accession>A0AAW4PTJ6</accession>
<proteinExistence type="predicted"/>
<dbReference type="RefSeq" id="WP_220618827.1">
    <property type="nucleotide sequence ID" value="NZ_RKLR01000004.1"/>
</dbReference>
<keyword evidence="1" id="KW-0812">Transmembrane</keyword>
<evidence type="ECO:0000313" key="2">
    <source>
        <dbReference type="EMBL" id="MBX0323865.1"/>
    </source>
</evidence>
<dbReference type="Proteomes" id="UP001430377">
    <property type="component" value="Unassembled WGS sequence"/>
</dbReference>
<keyword evidence="1" id="KW-0472">Membrane</keyword>
<gene>
    <name evidence="2" type="ORF">EGH21_12575</name>
</gene>
<comment type="caution">
    <text evidence="2">The sequence shown here is derived from an EMBL/GenBank/DDBJ whole genome shotgun (WGS) entry which is preliminary data.</text>
</comment>
<protein>
    <submittedName>
        <fullName evidence="2">Uncharacterized protein</fullName>
    </submittedName>
</protein>
<sequence length="211" mass="23567">MTDSEESPSEDLSYPSNIRSLKITHEEARTVLDHQISILNDIDNKATRTVRITAVILGIIVSAPSVIENPNTFVNPFTKWGIAGLVLSISLGMFTYSSSSPDLGPNSSDINRMLDNKYRDDEWLVILLDSYEDWIDRTQQVNQFNGIFLALSQLSLITSLSLLAWGVKKGMQIEFSVFGFSTASLPILTIFALSVVYLLYISGCKICREYN</sequence>
<feature type="transmembrane region" description="Helical" evidence="1">
    <location>
        <begin position="177"/>
        <end position="200"/>
    </location>
</feature>
<name>A0AAW4PTJ6_9EURY</name>
<evidence type="ECO:0000256" key="1">
    <source>
        <dbReference type="SAM" id="Phobius"/>
    </source>
</evidence>
<keyword evidence="3" id="KW-1185">Reference proteome</keyword>
<organism evidence="2 3">
    <name type="scientific">Haloarcula rubra</name>
    <dbReference type="NCBI Taxonomy" id="2487747"/>
    <lineage>
        <taxon>Archaea</taxon>
        <taxon>Methanobacteriati</taxon>
        <taxon>Methanobacteriota</taxon>
        <taxon>Stenosarchaea group</taxon>
        <taxon>Halobacteria</taxon>
        <taxon>Halobacteriales</taxon>
        <taxon>Haloarculaceae</taxon>
        <taxon>Haloarcula</taxon>
    </lineage>
</organism>
<dbReference type="EMBL" id="RKLR01000004">
    <property type="protein sequence ID" value="MBX0323865.1"/>
    <property type="molecule type" value="Genomic_DNA"/>
</dbReference>